<dbReference type="STRING" id="136037.A0A067QPM4"/>
<dbReference type="PANTHER" id="PTHR36693:SF1">
    <property type="entry name" value="GH02722P"/>
    <property type="match status" value="1"/>
</dbReference>
<dbReference type="AlphaFoldDB" id="A0A067QPM4"/>
<reference evidence="1 2" key="1">
    <citation type="journal article" date="2014" name="Nat. Commun.">
        <title>Molecular traces of alternative social organization in a termite genome.</title>
        <authorList>
            <person name="Terrapon N."/>
            <person name="Li C."/>
            <person name="Robertson H.M."/>
            <person name="Ji L."/>
            <person name="Meng X."/>
            <person name="Booth W."/>
            <person name="Chen Z."/>
            <person name="Childers C.P."/>
            <person name="Glastad K.M."/>
            <person name="Gokhale K."/>
            <person name="Gowin J."/>
            <person name="Gronenberg W."/>
            <person name="Hermansen R.A."/>
            <person name="Hu H."/>
            <person name="Hunt B.G."/>
            <person name="Huylmans A.K."/>
            <person name="Khalil S.M."/>
            <person name="Mitchell R.D."/>
            <person name="Munoz-Torres M.C."/>
            <person name="Mustard J.A."/>
            <person name="Pan H."/>
            <person name="Reese J.T."/>
            <person name="Scharf M.E."/>
            <person name="Sun F."/>
            <person name="Vogel H."/>
            <person name="Xiao J."/>
            <person name="Yang W."/>
            <person name="Yang Z."/>
            <person name="Yang Z."/>
            <person name="Zhou J."/>
            <person name="Zhu J."/>
            <person name="Brent C.S."/>
            <person name="Elsik C.G."/>
            <person name="Goodisman M.A."/>
            <person name="Liberles D.A."/>
            <person name="Roe R.M."/>
            <person name="Vargo E.L."/>
            <person name="Vilcinskas A."/>
            <person name="Wang J."/>
            <person name="Bornberg-Bauer E."/>
            <person name="Korb J."/>
            <person name="Zhang G."/>
            <person name="Liebig J."/>
        </authorList>
    </citation>
    <scope>NUCLEOTIDE SEQUENCE [LARGE SCALE GENOMIC DNA]</scope>
    <source>
        <tissue evidence="1">Whole organism</tissue>
    </source>
</reference>
<organism evidence="1 2">
    <name type="scientific">Zootermopsis nevadensis</name>
    <name type="common">Dampwood termite</name>
    <dbReference type="NCBI Taxonomy" id="136037"/>
    <lineage>
        <taxon>Eukaryota</taxon>
        <taxon>Metazoa</taxon>
        <taxon>Ecdysozoa</taxon>
        <taxon>Arthropoda</taxon>
        <taxon>Hexapoda</taxon>
        <taxon>Insecta</taxon>
        <taxon>Pterygota</taxon>
        <taxon>Neoptera</taxon>
        <taxon>Polyneoptera</taxon>
        <taxon>Dictyoptera</taxon>
        <taxon>Blattodea</taxon>
        <taxon>Blattoidea</taxon>
        <taxon>Termitoidae</taxon>
        <taxon>Termopsidae</taxon>
        <taxon>Zootermopsis</taxon>
    </lineage>
</organism>
<dbReference type="EMBL" id="KK853156">
    <property type="protein sequence ID" value="KDR10498.1"/>
    <property type="molecule type" value="Genomic_DNA"/>
</dbReference>
<evidence type="ECO:0000313" key="2">
    <source>
        <dbReference type="Proteomes" id="UP000027135"/>
    </source>
</evidence>
<dbReference type="PANTHER" id="PTHR36693">
    <property type="entry name" value="GH02722P"/>
    <property type="match status" value="1"/>
</dbReference>
<gene>
    <name evidence="1" type="ORF">L798_15488</name>
</gene>
<dbReference type="OrthoDB" id="121932at2759"/>
<accession>A0A067QPM4</accession>
<dbReference type="Proteomes" id="UP000027135">
    <property type="component" value="Unassembled WGS sequence"/>
</dbReference>
<sequence length="332" mass="38028">MKCIHVIVMVQDIVWDEFIFSQEDVLFLTFNNQYSNSDVAYLKLIKANKLIMSQYEVSTLMNSIVNNMKHINGQNIPEKVNKLDITSHEKGNTNTLKAQECRTPQCVQKLCINGYLLSLFVKTLRLSAVYRKSVLTNFKKYIKKTGRISQLSDIMKVNMKLVCPYKHIIDFTWNNRLERLAVERRELDNVMSWLSTLGGAFSALGEEFKHCAEIAARISAQQFSIALRLGDPLTVARCKLYLALSLVQRGRLVPARHIIEQQYHLAQSAVVVDARLISMCLGIWAKLKYEHHKRITQQRGGRKCASSCMSHSSTLLMRNKSPSNTLLQKINF</sequence>
<dbReference type="InParanoid" id="A0A067QPM4"/>
<dbReference type="Pfam" id="PF16065">
    <property type="entry name" value="DUF4807"/>
    <property type="match status" value="1"/>
</dbReference>
<name>A0A067QPM4_ZOONE</name>
<dbReference type="InterPro" id="IPR032072">
    <property type="entry name" value="DUF4807"/>
</dbReference>
<protein>
    <submittedName>
        <fullName evidence="1">Uncharacterized protein</fullName>
    </submittedName>
</protein>
<keyword evidence="2" id="KW-1185">Reference proteome</keyword>
<evidence type="ECO:0000313" key="1">
    <source>
        <dbReference type="EMBL" id="KDR10498.1"/>
    </source>
</evidence>
<dbReference type="eggNOG" id="ENOG502S1K4">
    <property type="taxonomic scope" value="Eukaryota"/>
</dbReference>
<proteinExistence type="predicted"/>